<reference evidence="1" key="1">
    <citation type="submission" date="2022-04" db="EMBL/GenBank/DDBJ databases">
        <title>A functionally conserved STORR gene fusion in Papaver species that diverged 16.8 million years ago.</title>
        <authorList>
            <person name="Catania T."/>
        </authorList>
    </citation>
    <scope>NUCLEOTIDE SEQUENCE</scope>
    <source>
        <strain evidence="1">S-188037</strain>
    </source>
</reference>
<evidence type="ECO:0000313" key="2">
    <source>
        <dbReference type="Proteomes" id="UP001202328"/>
    </source>
</evidence>
<sequence>MVLKFRGQVSSGVTSPYYVLSQNKLSYEQAVVAAARKAINGSFQNCECSSHRCRCPVSKGVCSEMQLSVEMEKMGLLWLV</sequence>
<comment type="caution">
    <text evidence="1">The sequence shown here is derived from an EMBL/GenBank/DDBJ whole genome shotgun (WGS) entry which is preliminary data.</text>
</comment>
<keyword evidence="2" id="KW-1185">Reference proteome</keyword>
<name>A0AAD4S0W5_9MAGN</name>
<dbReference type="Proteomes" id="UP001202328">
    <property type="component" value="Unassembled WGS sequence"/>
</dbReference>
<organism evidence="1 2">
    <name type="scientific">Papaver atlanticum</name>
    <dbReference type="NCBI Taxonomy" id="357466"/>
    <lineage>
        <taxon>Eukaryota</taxon>
        <taxon>Viridiplantae</taxon>
        <taxon>Streptophyta</taxon>
        <taxon>Embryophyta</taxon>
        <taxon>Tracheophyta</taxon>
        <taxon>Spermatophyta</taxon>
        <taxon>Magnoliopsida</taxon>
        <taxon>Ranunculales</taxon>
        <taxon>Papaveraceae</taxon>
        <taxon>Papaveroideae</taxon>
        <taxon>Papaver</taxon>
    </lineage>
</organism>
<evidence type="ECO:0000313" key="1">
    <source>
        <dbReference type="EMBL" id="KAI3850499.1"/>
    </source>
</evidence>
<proteinExistence type="predicted"/>
<dbReference type="EMBL" id="JAJJMB010016019">
    <property type="protein sequence ID" value="KAI3850499.1"/>
    <property type="molecule type" value="Genomic_DNA"/>
</dbReference>
<dbReference type="AlphaFoldDB" id="A0AAD4S0W5"/>
<protein>
    <submittedName>
        <fullName evidence="1">Uncharacterized protein</fullName>
    </submittedName>
</protein>
<accession>A0AAD4S0W5</accession>
<gene>
    <name evidence="1" type="ORF">MKW98_000309</name>
</gene>